<protein>
    <submittedName>
        <fullName evidence="1">Uncharacterized protein</fullName>
    </submittedName>
</protein>
<gene>
    <name evidence="1" type="ORF">Mco01_66240</name>
</gene>
<comment type="caution">
    <text evidence="1">The sequence shown here is derived from an EMBL/GenBank/DDBJ whole genome shotgun (WGS) entry which is preliminary data.</text>
</comment>
<dbReference type="RefSeq" id="WP_204060698.1">
    <property type="nucleotide sequence ID" value="NZ_BAAAGP010000032.1"/>
</dbReference>
<name>A0ABQ4G977_9ACTN</name>
<evidence type="ECO:0000313" key="2">
    <source>
        <dbReference type="Proteomes" id="UP000603904"/>
    </source>
</evidence>
<proteinExistence type="predicted"/>
<reference evidence="1 2" key="1">
    <citation type="submission" date="2021-01" db="EMBL/GenBank/DDBJ databases">
        <title>Whole genome shotgun sequence of Microbispora corallina NBRC 16416.</title>
        <authorList>
            <person name="Komaki H."/>
            <person name="Tamura T."/>
        </authorList>
    </citation>
    <scope>NUCLEOTIDE SEQUENCE [LARGE SCALE GENOMIC DNA]</scope>
    <source>
        <strain evidence="1 2">NBRC 16416</strain>
    </source>
</reference>
<accession>A0ABQ4G977</accession>
<sequence>MAKVREFFEDKKASVSHPTVVDCGYQVVHTSEGVFLQLSTYGSDHRQTQKKTSQTLQLDREHAAQLLQILTAAFPNLQGSVPEEAP</sequence>
<dbReference type="Proteomes" id="UP000603904">
    <property type="component" value="Unassembled WGS sequence"/>
</dbReference>
<organism evidence="1 2">
    <name type="scientific">Microbispora corallina</name>
    <dbReference type="NCBI Taxonomy" id="83302"/>
    <lineage>
        <taxon>Bacteria</taxon>
        <taxon>Bacillati</taxon>
        <taxon>Actinomycetota</taxon>
        <taxon>Actinomycetes</taxon>
        <taxon>Streptosporangiales</taxon>
        <taxon>Streptosporangiaceae</taxon>
        <taxon>Microbispora</taxon>
    </lineage>
</organism>
<keyword evidence="2" id="KW-1185">Reference proteome</keyword>
<dbReference type="EMBL" id="BOOC01000042">
    <property type="protein sequence ID" value="GIH43624.1"/>
    <property type="molecule type" value="Genomic_DNA"/>
</dbReference>
<evidence type="ECO:0000313" key="1">
    <source>
        <dbReference type="EMBL" id="GIH43624.1"/>
    </source>
</evidence>